<sequence>MARDIAFLLIPRFSMIALFSALEPLRVANRFAGEVFSWRFVSMDGEAVVASNGIPVSVSASLEDIGRPDVVFACASYEHEAGMVRPVLNELRRLARNGALLGAVDTGAFLLAGAGVLDGYRATCHWETLPAFRESYPEIDVADETYVLDRGRMTASGGAAALDMMLDWLGSIESEALAQKVADTLVHTRHLNHPGEARVPVGTRYRVGDPRLVKAIRLMEEHVEDKLTLKDVAATSGLSDRQLERLFHQHLQTTPVGFYRQLRLDRALRLLTYSRLSVRDVALATGFSTLAEFSRAFKQKYGRPPSHARMSIA</sequence>
<reference evidence="1" key="1">
    <citation type="submission" date="2021-01" db="EMBL/GenBank/DDBJ databases">
        <authorList>
            <person name="Sun Q."/>
        </authorList>
    </citation>
    <scope>NUCLEOTIDE SEQUENCE</scope>
    <source>
        <strain evidence="1">YIM B02566</strain>
    </source>
</reference>
<evidence type="ECO:0000313" key="1">
    <source>
        <dbReference type="EMBL" id="MBK1865164.1"/>
    </source>
</evidence>
<comment type="caution">
    <text evidence="1">The sequence shown here is derived from an EMBL/GenBank/DDBJ whole genome shotgun (WGS) entry which is preliminary data.</text>
</comment>
<dbReference type="Proteomes" id="UP000616151">
    <property type="component" value="Unassembled WGS sequence"/>
</dbReference>
<keyword evidence="2" id="KW-1185">Reference proteome</keyword>
<proteinExistence type="predicted"/>
<name>A0ACC5QXQ5_9HYPH</name>
<accession>A0ACC5QXQ5</accession>
<gene>
    <name evidence="1" type="ORF">JHL16_02275</name>
</gene>
<evidence type="ECO:0000313" key="2">
    <source>
        <dbReference type="Proteomes" id="UP000616151"/>
    </source>
</evidence>
<dbReference type="EMBL" id="JAENHL010000004">
    <property type="protein sequence ID" value="MBK1865164.1"/>
    <property type="molecule type" value="Genomic_DNA"/>
</dbReference>
<protein>
    <submittedName>
        <fullName evidence="1">GlxA family transcriptional regulator</fullName>
    </submittedName>
</protein>
<organism evidence="1 2">
    <name type="scientific">Taklimakanibacter albus</name>
    <dbReference type="NCBI Taxonomy" id="2800327"/>
    <lineage>
        <taxon>Bacteria</taxon>
        <taxon>Pseudomonadati</taxon>
        <taxon>Pseudomonadota</taxon>
        <taxon>Alphaproteobacteria</taxon>
        <taxon>Hyphomicrobiales</taxon>
        <taxon>Aestuariivirgaceae</taxon>
        <taxon>Taklimakanibacter</taxon>
    </lineage>
</organism>